<proteinExistence type="predicted"/>
<name>A0ABQ8Z811_9EUKA</name>
<sequence length="106" mass="12347">MLTVVRTVPQHASSLGSLPAITHRCGCFRRYHTVAYFMFNFHWFHCFFFPNLNVSSNQNNCCQKESVRVITLIYSYDCLFCCPYRSGRACVIQLKSSIHTQNQQIN</sequence>
<organism evidence="1 2">
    <name type="scientific">Anaeramoeba flamelloides</name>
    <dbReference type="NCBI Taxonomy" id="1746091"/>
    <lineage>
        <taxon>Eukaryota</taxon>
        <taxon>Metamonada</taxon>
        <taxon>Anaeramoebidae</taxon>
        <taxon>Anaeramoeba</taxon>
    </lineage>
</organism>
<evidence type="ECO:0000313" key="2">
    <source>
        <dbReference type="Proteomes" id="UP001150062"/>
    </source>
</evidence>
<reference evidence="1" key="1">
    <citation type="submission" date="2022-08" db="EMBL/GenBank/DDBJ databases">
        <title>Novel sulfate-reducing endosymbionts in the free-living metamonad Anaeramoeba.</title>
        <authorList>
            <person name="Jerlstrom-Hultqvist J."/>
            <person name="Cepicka I."/>
            <person name="Gallot-Lavallee L."/>
            <person name="Salas-Leiva D."/>
            <person name="Curtis B.A."/>
            <person name="Zahonova K."/>
            <person name="Pipaliya S."/>
            <person name="Dacks J."/>
            <person name="Roger A.J."/>
        </authorList>
    </citation>
    <scope>NUCLEOTIDE SEQUENCE</scope>
    <source>
        <strain evidence="1">Schooner1</strain>
    </source>
</reference>
<keyword evidence="2" id="KW-1185">Reference proteome</keyword>
<comment type="caution">
    <text evidence="1">The sequence shown here is derived from an EMBL/GenBank/DDBJ whole genome shotgun (WGS) entry which is preliminary data.</text>
</comment>
<accession>A0ABQ8Z811</accession>
<protein>
    <submittedName>
        <fullName evidence="1">Uncharacterized protein</fullName>
    </submittedName>
</protein>
<dbReference type="EMBL" id="JAOAOG010000039">
    <property type="protein sequence ID" value="KAJ6252809.1"/>
    <property type="molecule type" value="Genomic_DNA"/>
</dbReference>
<gene>
    <name evidence="1" type="ORF">M0813_13872</name>
</gene>
<evidence type="ECO:0000313" key="1">
    <source>
        <dbReference type="EMBL" id="KAJ6252809.1"/>
    </source>
</evidence>
<dbReference type="Proteomes" id="UP001150062">
    <property type="component" value="Unassembled WGS sequence"/>
</dbReference>